<evidence type="ECO:0000313" key="2">
    <source>
        <dbReference type="Proteomes" id="UP000311605"/>
    </source>
</evidence>
<accession>A0A5C4X862</accession>
<keyword evidence="2" id="KW-1185">Reference proteome</keyword>
<evidence type="ECO:0000313" key="1">
    <source>
        <dbReference type="EMBL" id="TNM59582.1"/>
    </source>
</evidence>
<dbReference type="Proteomes" id="UP000311605">
    <property type="component" value="Unassembled WGS sequence"/>
</dbReference>
<comment type="caution">
    <text evidence="1">The sequence shown here is derived from an EMBL/GenBank/DDBJ whole genome shotgun (WGS) entry which is preliminary data.</text>
</comment>
<name>A0A5C4X862_9HYPH</name>
<dbReference type="EMBL" id="VDMN01000014">
    <property type="protein sequence ID" value="TNM59582.1"/>
    <property type="molecule type" value="Genomic_DNA"/>
</dbReference>
<dbReference type="RefSeq" id="WP_139679554.1">
    <property type="nucleotide sequence ID" value="NZ_VDMN01000014.1"/>
</dbReference>
<dbReference type="AlphaFoldDB" id="A0A5C4X862"/>
<gene>
    <name evidence="1" type="ORF">FHP24_28110</name>
</gene>
<organism evidence="1 2">
    <name type="scientific">Aliirhizobium smilacinae</name>
    <dbReference type="NCBI Taxonomy" id="1395944"/>
    <lineage>
        <taxon>Bacteria</taxon>
        <taxon>Pseudomonadati</taxon>
        <taxon>Pseudomonadota</taxon>
        <taxon>Alphaproteobacteria</taxon>
        <taxon>Hyphomicrobiales</taxon>
        <taxon>Rhizobiaceae</taxon>
        <taxon>Aliirhizobium</taxon>
    </lineage>
</organism>
<protein>
    <submittedName>
        <fullName evidence="1">Uncharacterized protein</fullName>
    </submittedName>
</protein>
<reference evidence="1 2" key="1">
    <citation type="submission" date="2019-06" db="EMBL/GenBank/DDBJ databases">
        <title>The draft genome of Rhizobium smilacinae PTYR-5.</title>
        <authorList>
            <person name="Liu L."/>
            <person name="Li L."/>
            <person name="Zhang X."/>
        </authorList>
    </citation>
    <scope>NUCLEOTIDE SEQUENCE [LARGE SCALE GENOMIC DNA]</scope>
    <source>
        <strain evidence="1 2">PTYR-5</strain>
    </source>
</reference>
<sequence length="76" mass="8412">MIGIGGLWNGEAANADRDAHSVNFHENIIVNYRNMEIGVAPPGEFALSTYKSVMGVRKYLGVYPKLYVGFTLYSVQ</sequence>
<proteinExistence type="predicted"/>